<name>A0ABS0AA24_9FLAO</name>
<evidence type="ECO:0000259" key="1">
    <source>
        <dbReference type="Pfam" id="PF01642"/>
    </source>
</evidence>
<dbReference type="EMBL" id="JADKYU010001012">
    <property type="protein sequence ID" value="MBF4986181.1"/>
    <property type="molecule type" value="Genomic_DNA"/>
</dbReference>
<dbReference type="Gene3D" id="3.20.20.240">
    <property type="entry name" value="Methylmalonyl-CoA mutase"/>
    <property type="match status" value="1"/>
</dbReference>
<dbReference type="Proteomes" id="UP001194729">
    <property type="component" value="Unassembled WGS sequence"/>
</dbReference>
<keyword evidence="3" id="KW-1185">Reference proteome</keyword>
<dbReference type="Pfam" id="PF01642">
    <property type="entry name" value="MM_CoA_mutase"/>
    <property type="match status" value="1"/>
</dbReference>
<dbReference type="InterPro" id="IPR006099">
    <property type="entry name" value="MeMalonylCoA_mutase_a/b_cat"/>
</dbReference>
<organism evidence="2 3">
    <name type="scientific">Nonlabens mediterrranea</name>
    <dbReference type="NCBI Taxonomy" id="1419947"/>
    <lineage>
        <taxon>Bacteria</taxon>
        <taxon>Pseudomonadati</taxon>
        <taxon>Bacteroidota</taxon>
        <taxon>Flavobacteriia</taxon>
        <taxon>Flavobacteriales</taxon>
        <taxon>Flavobacteriaceae</taxon>
        <taxon>Nonlabens</taxon>
    </lineage>
</organism>
<gene>
    <name evidence="2" type="ORF">FNJ87_18295</name>
</gene>
<evidence type="ECO:0000313" key="3">
    <source>
        <dbReference type="Proteomes" id="UP001194729"/>
    </source>
</evidence>
<feature type="non-terminal residue" evidence="2">
    <location>
        <position position="1"/>
    </location>
</feature>
<comment type="caution">
    <text evidence="2">The sequence shown here is derived from an EMBL/GenBank/DDBJ whole genome shotgun (WGS) entry which is preliminary data.</text>
</comment>
<feature type="domain" description="Methylmalonyl-CoA mutase alpha/beta chain catalytic" evidence="1">
    <location>
        <begin position="4"/>
        <end position="56"/>
    </location>
</feature>
<dbReference type="InterPro" id="IPR016176">
    <property type="entry name" value="Cbl-dep_enz_cat"/>
</dbReference>
<dbReference type="SUPFAM" id="SSF51703">
    <property type="entry name" value="Cobalamin (vitamin B12)-dependent enzymes"/>
    <property type="match status" value="1"/>
</dbReference>
<proteinExistence type="predicted"/>
<sequence>SSGSLFKTIENGGGFVQSLFEGTIQRKIKESATQELNDLNDQKKIMVGVNKYPNTDLTLQKEYELYPFVKANPRKTLIAPIVPTRLAESIEKSQM</sequence>
<accession>A0ABS0AA24</accession>
<protein>
    <submittedName>
        <fullName evidence="2">Methylmalonyl-CoA mutase</fullName>
    </submittedName>
</protein>
<reference evidence="2 3" key="1">
    <citation type="submission" date="2020-11" db="EMBL/GenBank/DDBJ databases">
        <title>P. mediterranea TC4 genome.</title>
        <authorList>
            <person name="Molmeret M."/>
        </authorList>
    </citation>
    <scope>NUCLEOTIDE SEQUENCE [LARGE SCALE GENOMIC DNA]</scope>
    <source>
        <strain evidence="2 3">TC4</strain>
    </source>
</reference>
<evidence type="ECO:0000313" key="2">
    <source>
        <dbReference type="EMBL" id="MBF4986181.1"/>
    </source>
</evidence>